<feature type="domain" description="Fungal-type protein kinase" evidence="2">
    <location>
        <begin position="415"/>
        <end position="625"/>
    </location>
</feature>
<feature type="region of interest" description="Disordered" evidence="1">
    <location>
        <begin position="1"/>
        <end position="22"/>
    </location>
</feature>
<feature type="compositionally biased region" description="Basic residues" evidence="1">
    <location>
        <begin position="873"/>
        <end position="883"/>
    </location>
</feature>
<sequence length="939" mass="106442">MLSLSRASPEALKLPPPPPPPPPLLYAIQTTSTCITHSPIPPFSTNHCVPMVALPKTYIRIPQKRFLDKFWPAPAPGSPHYKAKTRRGKFPTLAVAAKAVAKSAKGKPPADALAKLVRDQKLAPGLKLVISVGTAKGDDRWGQLVAVQDNRPSWARPQIFVRFCSHDPFRELEGPPMDKWPRDGHDGYRKEVRFDITTKVRELFTVQFLTAAYVIIVHDSFIRLSRWDRAGTAFSRRADYAANPSFLAEVFWRLTMLTDIQLGMDPTATPILPGSEEYDLMERLSVPRADDFPYDEGAIIEGDPDDPSRMFKYVREKFDKSLHKCQKAPFVGVDSRWKLSVPTEDGGTREFLVGPPFYYSDFDRPRDSDFDCSRYSACDSDCDHSRDNDFDRSRDDPRNGRTYIAIDCTTEKLVFLKDAWRFKDVDYLTEREGLVLKQLNDAGVPHVPTLLCEAELPGQQTKTQLLLPDVQCWWSKEDTEVFAVDPRLTDVVELHHYRMVVSEVCFAIETCFKTGRQLVSTMRDAIFAHSRAVEVLGRLHCDISPGNIMAYPKIEVSAETGKPTVRWEGMLIDWELNRRVREHRLQPSRRLLRTWQFVSYQFAYDRRKGLTTADELESFFYVLLYHAIWYLRSNITDAADFDSNFYEHEDGNYSTPGKLHLMHYGWISVDQRPATTPLEFTGLDDRNNVTCTPLDNLVKHLAWLCHAVWRFESHLWNEAMNAVPPSLNDQSRKGCPSPSEKANAAKMIMPSELAEKMDSHSAVLKLFDDALKEPWTMNDYVGHRNKSNLVDAKSDGRDPDGAKKLADAQDPDSAKKPENAQDPDGAKKPADAQCPDSAKKPADAAENVLQPMKVDGRKRAKPSETKGAETLKPPRRNPVRAARKGGPSPDERPARNPVRAVRERAPSPDERPARNPVRAVRKRAPPLDERPAKRRRRGT</sequence>
<dbReference type="PANTHER" id="PTHR38248:SF2">
    <property type="entry name" value="FUNK1 11"/>
    <property type="match status" value="1"/>
</dbReference>
<proteinExistence type="predicted"/>
<reference evidence="3 4" key="1">
    <citation type="journal article" date="2018" name="Biotechnol. Biofuels">
        <title>Integrative visual omics of the white-rot fungus Polyporus brumalis exposes the biotechnological potential of its oxidative enzymes for delignifying raw plant biomass.</title>
        <authorList>
            <person name="Miyauchi S."/>
            <person name="Rancon A."/>
            <person name="Drula E."/>
            <person name="Hage H."/>
            <person name="Chaduli D."/>
            <person name="Favel A."/>
            <person name="Grisel S."/>
            <person name="Henrissat B."/>
            <person name="Herpoel-Gimbert I."/>
            <person name="Ruiz-Duenas F.J."/>
            <person name="Chevret D."/>
            <person name="Hainaut M."/>
            <person name="Lin J."/>
            <person name="Wang M."/>
            <person name="Pangilinan J."/>
            <person name="Lipzen A."/>
            <person name="Lesage-Meessen L."/>
            <person name="Navarro D."/>
            <person name="Riley R."/>
            <person name="Grigoriev I.V."/>
            <person name="Zhou S."/>
            <person name="Raouche S."/>
            <person name="Rosso M.N."/>
        </authorList>
    </citation>
    <scope>NUCLEOTIDE SEQUENCE [LARGE SCALE GENOMIC DNA]</scope>
    <source>
        <strain evidence="3 4">BRFM 1820</strain>
    </source>
</reference>
<accession>A0A371DK64</accession>
<feature type="compositionally biased region" description="Basic and acidic residues" evidence="1">
    <location>
        <begin position="792"/>
        <end position="830"/>
    </location>
</feature>
<evidence type="ECO:0000256" key="1">
    <source>
        <dbReference type="SAM" id="MobiDB-lite"/>
    </source>
</evidence>
<feature type="region of interest" description="Disordered" evidence="1">
    <location>
        <begin position="788"/>
        <end position="939"/>
    </location>
</feature>
<keyword evidence="4" id="KW-1185">Reference proteome</keyword>
<feature type="domain" description="Fungal-type protein kinase" evidence="2">
    <location>
        <begin position="190"/>
        <end position="269"/>
    </location>
</feature>
<evidence type="ECO:0000313" key="4">
    <source>
        <dbReference type="Proteomes" id="UP000256964"/>
    </source>
</evidence>
<dbReference type="InterPro" id="IPR040976">
    <property type="entry name" value="Pkinase_fungal"/>
</dbReference>
<organism evidence="3 4">
    <name type="scientific">Lentinus brumalis</name>
    <dbReference type="NCBI Taxonomy" id="2498619"/>
    <lineage>
        <taxon>Eukaryota</taxon>
        <taxon>Fungi</taxon>
        <taxon>Dikarya</taxon>
        <taxon>Basidiomycota</taxon>
        <taxon>Agaricomycotina</taxon>
        <taxon>Agaricomycetes</taxon>
        <taxon>Polyporales</taxon>
        <taxon>Polyporaceae</taxon>
        <taxon>Lentinus</taxon>
    </lineage>
</organism>
<dbReference type="SUPFAM" id="SSF56112">
    <property type="entry name" value="Protein kinase-like (PK-like)"/>
    <property type="match status" value="1"/>
</dbReference>
<evidence type="ECO:0000259" key="2">
    <source>
        <dbReference type="Pfam" id="PF17667"/>
    </source>
</evidence>
<name>A0A371DK64_9APHY</name>
<dbReference type="InterPro" id="IPR011009">
    <property type="entry name" value="Kinase-like_dom_sf"/>
</dbReference>
<dbReference type="AlphaFoldDB" id="A0A371DK64"/>
<dbReference type="PANTHER" id="PTHR38248">
    <property type="entry name" value="FUNK1 6"/>
    <property type="match status" value="1"/>
</dbReference>
<evidence type="ECO:0000313" key="3">
    <source>
        <dbReference type="EMBL" id="RDX52921.1"/>
    </source>
</evidence>
<feature type="compositionally biased region" description="Basic and acidic residues" evidence="1">
    <location>
        <begin position="854"/>
        <end position="869"/>
    </location>
</feature>
<gene>
    <name evidence="3" type="ORF">OH76DRAFT_1554103</name>
</gene>
<dbReference type="EMBL" id="KZ857389">
    <property type="protein sequence ID" value="RDX52921.1"/>
    <property type="molecule type" value="Genomic_DNA"/>
</dbReference>
<dbReference type="Pfam" id="PF17667">
    <property type="entry name" value="Pkinase_fungal"/>
    <property type="match status" value="2"/>
</dbReference>
<dbReference type="Proteomes" id="UP000256964">
    <property type="component" value="Unassembled WGS sequence"/>
</dbReference>
<feature type="compositionally biased region" description="Basic and acidic residues" evidence="1">
    <location>
        <begin position="889"/>
        <end position="913"/>
    </location>
</feature>
<dbReference type="OrthoDB" id="5584477at2759"/>
<protein>
    <recommendedName>
        <fullName evidence="2">Fungal-type protein kinase domain-containing protein</fullName>
    </recommendedName>
</protein>